<comment type="caution">
    <text evidence="3">The sequence shown here is derived from an EMBL/GenBank/DDBJ whole genome shotgun (WGS) entry which is preliminary data.</text>
</comment>
<evidence type="ECO:0000313" key="3">
    <source>
        <dbReference type="EMBL" id="ETJ25494.1"/>
    </source>
</evidence>
<sequence length="60" mass="6395">GSADLAPSNKTNMDSRGDFSTEDRSGSNLHFGVREHAMAAITNGMQAHGGLQTYCSTFFV</sequence>
<dbReference type="Pfam" id="PF02779">
    <property type="entry name" value="Transket_pyr"/>
    <property type="match status" value="1"/>
</dbReference>
<dbReference type="PANTHER" id="PTHR43522:SF2">
    <property type="entry name" value="TRANSKETOLASE 1-RELATED"/>
    <property type="match status" value="1"/>
</dbReference>
<dbReference type="InterPro" id="IPR029061">
    <property type="entry name" value="THDP-binding"/>
</dbReference>
<dbReference type="GO" id="GO:0004802">
    <property type="term" value="F:transketolase activity"/>
    <property type="evidence" value="ECO:0007669"/>
    <property type="project" value="TreeGrafter"/>
</dbReference>
<evidence type="ECO:0000256" key="1">
    <source>
        <dbReference type="SAM" id="MobiDB-lite"/>
    </source>
</evidence>
<dbReference type="Gene3D" id="3.40.50.970">
    <property type="match status" value="1"/>
</dbReference>
<feature type="compositionally biased region" description="Basic and acidic residues" evidence="1">
    <location>
        <begin position="13"/>
        <end position="25"/>
    </location>
</feature>
<dbReference type="PANTHER" id="PTHR43522">
    <property type="entry name" value="TRANSKETOLASE"/>
    <property type="match status" value="1"/>
</dbReference>
<name>W1X9K7_9ZZZZ</name>
<dbReference type="EMBL" id="AZMM01017789">
    <property type="protein sequence ID" value="ETJ25494.1"/>
    <property type="molecule type" value="Genomic_DNA"/>
</dbReference>
<proteinExistence type="predicted"/>
<dbReference type="InterPro" id="IPR033247">
    <property type="entry name" value="Transketolase_fam"/>
</dbReference>
<protein>
    <submittedName>
        <fullName evidence="3">Transketolase</fullName>
    </submittedName>
</protein>
<dbReference type="GO" id="GO:0005829">
    <property type="term" value="C:cytosol"/>
    <property type="evidence" value="ECO:0007669"/>
    <property type="project" value="TreeGrafter"/>
</dbReference>
<accession>W1X9K7</accession>
<feature type="non-terminal residue" evidence="3">
    <location>
        <position position="1"/>
    </location>
</feature>
<dbReference type="InterPro" id="IPR005475">
    <property type="entry name" value="Transketolase-like_Pyr-bd"/>
</dbReference>
<feature type="domain" description="Transketolase-like pyrimidine-binding" evidence="2">
    <location>
        <begin position="1"/>
        <end position="59"/>
    </location>
</feature>
<gene>
    <name evidence="3" type="ORF">Q604_UNBC17789G0001</name>
</gene>
<dbReference type="SUPFAM" id="SSF52518">
    <property type="entry name" value="Thiamin diphosphate-binding fold (THDP-binding)"/>
    <property type="match status" value="1"/>
</dbReference>
<dbReference type="GO" id="GO:0006098">
    <property type="term" value="P:pentose-phosphate shunt"/>
    <property type="evidence" value="ECO:0007669"/>
    <property type="project" value="TreeGrafter"/>
</dbReference>
<dbReference type="AlphaFoldDB" id="W1X9K7"/>
<reference evidence="3" key="1">
    <citation type="submission" date="2013-12" db="EMBL/GenBank/DDBJ databases">
        <title>A Varibaculum cambriense genome reconstructed from a premature infant gut community with otherwise low bacterial novelty that shifts toward anaerobic metabolism during the third week of life.</title>
        <authorList>
            <person name="Brown C.T."/>
            <person name="Sharon I."/>
            <person name="Thomas B.C."/>
            <person name="Castelle C.J."/>
            <person name="Morowitz M.J."/>
            <person name="Banfield J.F."/>
        </authorList>
    </citation>
    <scope>NUCLEOTIDE SEQUENCE</scope>
</reference>
<evidence type="ECO:0000259" key="2">
    <source>
        <dbReference type="Pfam" id="PF02779"/>
    </source>
</evidence>
<feature type="region of interest" description="Disordered" evidence="1">
    <location>
        <begin position="1"/>
        <end position="27"/>
    </location>
</feature>
<organism evidence="3">
    <name type="scientific">human gut metagenome</name>
    <dbReference type="NCBI Taxonomy" id="408170"/>
    <lineage>
        <taxon>unclassified sequences</taxon>
        <taxon>metagenomes</taxon>
        <taxon>organismal metagenomes</taxon>
    </lineage>
</organism>